<reference evidence="1" key="1">
    <citation type="submission" date="2023-11" db="EMBL/GenBank/DDBJ databases">
        <authorList>
            <person name="De Vega J J."/>
            <person name="De Vega J J."/>
        </authorList>
    </citation>
    <scope>NUCLEOTIDE SEQUENCE</scope>
</reference>
<dbReference type="EMBL" id="CAVNYO010000102">
    <property type="protein sequence ID" value="CAK5265869.1"/>
    <property type="molecule type" value="Genomic_DNA"/>
</dbReference>
<organism evidence="1 2">
    <name type="scientific">Mycena citricolor</name>
    <dbReference type="NCBI Taxonomy" id="2018698"/>
    <lineage>
        <taxon>Eukaryota</taxon>
        <taxon>Fungi</taxon>
        <taxon>Dikarya</taxon>
        <taxon>Basidiomycota</taxon>
        <taxon>Agaricomycotina</taxon>
        <taxon>Agaricomycetes</taxon>
        <taxon>Agaricomycetidae</taxon>
        <taxon>Agaricales</taxon>
        <taxon>Marasmiineae</taxon>
        <taxon>Mycenaceae</taxon>
        <taxon>Mycena</taxon>
    </lineage>
</organism>
<gene>
    <name evidence="1" type="ORF">MYCIT1_LOCUS7201</name>
</gene>
<keyword evidence="2" id="KW-1185">Reference proteome</keyword>
<sequence length="159" mass="17856">MNGSIDPRWRSMGNAAHLLAPVEHDVRAAGLECRLGVRTRDEPARARDLAADGAHRHRAHGFRRRRVVECVPRPTWGDGVAQGQREAEPDGELMSAEFPHRLNGAPARNWGLFYRAHPMTTTPPSKVREHFSAAVARGLLVRRTNSRHSWWTSSVSEIM</sequence>
<dbReference type="Proteomes" id="UP001295794">
    <property type="component" value="Unassembled WGS sequence"/>
</dbReference>
<evidence type="ECO:0000313" key="1">
    <source>
        <dbReference type="EMBL" id="CAK5265869.1"/>
    </source>
</evidence>
<evidence type="ECO:0000313" key="2">
    <source>
        <dbReference type="Proteomes" id="UP001295794"/>
    </source>
</evidence>
<accession>A0AAD2JWI1</accession>
<comment type="caution">
    <text evidence="1">The sequence shown here is derived from an EMBL/GenBank/DDBJ whole genome shotgun (WGS) entry which is preliminary data.</text>
</comment>
<dbReference type="AlphaFoldDB" id="A0AAD2JWI1"/>
<protein>
    <submittedName>
        <fullName evidence="1">Uncharacterized protein</fullName>
    </submittedName>
</protein>
<name>A0AAD2JWI1_9AGAR</name>
<proteinExistence type="predicted"/>